<dbReference type="InterPro" id="IPR004441">
    <property type="entry name" value="rRNA_MeTrfase_TrmH"/>
</dbReference>
<accession>A0A4Q9BAN8</accession>
<evidence type="ECO:0000313" key="4">
    <source>
        <dbReference type="EMBL" id="TBH71230.1"/>
    </source>
</evidence>
<dbReference type="PANTHER" id="PTHR46429">
    <property type="entry name" value="23S RRNA (GUANOSINE-2'-O-)-METHYLTRANSFERASE RLMB"/>
    <property type="match status" value="1"/>
</dbReference>
<dbReference type="InterPro" id="IPR013123">
    <property type="entry name" value="SpoU_subst-bd"/>
</dbReference>
<dbReference type="GO" id="GO:0005829">
    <property type="term" value="C:cytosol"/>
    <property type="evidence" value="ECO:0007669"/>
    <property type="project" value="TreeGrafter"/>
</dbReference>
<keyword evidence="5" id="KW-1185">Reference proteome</keyword>
<dbReference type="Proteomes" id="UP000293583">
    <property type="component" value="Unassembled WGS sequence"/>
</dbReference>
<dbReference type="RefSeq" id="WP_130923837.1">
    <property type="nucleotide sequence ID" value="NZ_CP049835.1"/>
</dbReference>
<keyword evidence="2 4" id="KW-0808">Transferase</keyword>
<dbReference type="PANTHER" id="PTHR46429:SF1">
    <property type="entry name" value="23S RRNA (GUANOSINE-2'-O-)-METHYLTRANSFERASE RLMB"/>
    <property type="match status" value="1"/>
</dbReference>
<dbReference type="EMBL" id="SEWY01000005">
    <property type="protein sequence ID" value="TBH71230.1"/>
    <property type="molecule type" value="Genomic_DNA"/>
</dbReference>
<dbReference type="SUPFAM" id="SSF55315">
    <property type="entry name" value="L30e-like"/>
    <property type="match status" value="1"/>
</dbReference>
<dbReference type="InterPro" id="IPR001537">
    <property type="entry name" value="SpoU_MeTrfase"/>
</dbReference>
<name>A0A4Q9BAN8_9BACT</name>
<keyword evidence="1 4" id="KW-0489">Methyltransferase</keyword>
<dbReference type="GO" id="GO:0006396">
    <property type="term" value="P:RNA processing"/>
    <property type="evidence" value="ECO:0007669"/>
    <property type="project" value="InterPro"/>
</dbReference>
<dbReference type="GO" id="GO:0008173">
    <property type="term" value="F:RNA methyltransferase activity"/>
    <property type="evidence" value="ECO:0007669"/>
    <property type="project" value="InterPro"/>
</dbReference>
<dbReference type="GO" id="GO:0032259">
    <property type="term" value="P:methylation"/>
    <property type="evidence" value="ECO:0007669"/>
    <property type="project" value="UniProtKB-KW"/>
</dbReference>
<dbReference type="SMART" id="SM00967">
    <property type="entry name" value="SpoU_sub_bind"/>
    <property type="match status" value="1"/>
</dbReference>
<organism evidence="4 5">
    <name type="scientific">Aquirufa antheringensis</name>
    <dbReference type="NCBI Taxonomy" id="2516559"/>
    <lineage>
        <taxon>Bacteria</taxon>
        <taxon>Pseudomonadati</taxon>
        <taxon>Bacteroidota</taxon>
        <taxon>Cytophagia</taxon>
        <taxon>Cytophagales</taxon>
        <taxon>Flectobacillaceae</taxon>
        <taxon>Aquirufa</taxon>
    </lineage>
</organism>
<dbReference type="InterPro" id="IPR029064">
    <property type="entry name" value="Ribosomal_eL30-like_sf"/>
</dbReference>
<reference evidence="4 5" key="1">
    <citation type="submission" date="2019-02" db="EMBL/GenBank/DDBJ databases">
        <title>Genome of a new Bacteroidetes strain.</title>
        <authorList>
            <person name="Pitt A."/>
        </authorList>
    </citation>
    <scope>NUCLEOTIDE SEQUENCE [LARGE SCALE GENOMIC DNA]</scope>
    <source>
        <strain evidence="4 5">103A-SOEBACH</strain>
    </source>
</reference>
<evidence type="ECO:0000256" key="1">
    <source>
        <dbReference type="ARBA" id="ARBA00022603"/>
    </source>
</evidence>
<dbReference type="Pfam" id="PF08032">
    <property type="entry name" value="SpoU_sub_bind"/>
    <property type="match status" value="1"/>
</dbReference>
<gene>
    <name evidence="4" type="primary">rlmB</name>
    <name evidence="4" type="ORF">EWU20_10750</name>
</gene>
<feature type="domain" description="RNA 2-O ribose methyltransferase substrate binding" evidence="3">
    <location>
        <begin position="28"/>
        <end position="99"/>
    </location>
</feature>
<dbReference type="AlphaFoldDB" id="A0A4Q9BAN8"/>
<dbReference type="Pfam" id="PF00588">
    <property type="entry name" value="SpoU_methylase"/>
    <property type="match status" value="1"/>
</dbReference>
<evidence type="ECO:0000256" key="2">
    <source>
        <dbReference type="ARBA" id="ARBA00022679"/>
    </source>
</evidence>
<comment type="caution">
    <text evidence="4">The sequence shown here is derived from an EMBL/GenBank/DDBJ whole genome shotgun (WGS) entry which is preliminary data.</text>
</comment>
<dbReference type="GO" id="GO:0003723">
    <property type="term" value="F:RNA binding"/>
    <property type="evidence" value="ECO:0007669"/>
    <property type="project" value="InterPro"/>
</dbReference>
<dbReference type="InterPro" id="IPR029026">
    <property type="entry name" value="tRNA_m1G_MTases_N"/>
</dbReference>
<dbReference type="CDD" id="cd18103">
    <property type="entry name" value="SpoU-like_RlmB"/>
    <property type="match status" value="1"/>
</dbReference>
<dbReference type="Gene3D" id="3.40.1280.10">
    <property type="match status" value="1"/>
</dbReference>
<dbReference type="InterPro" id="IPR029028">
    <property type="entry name" value="Alpha/beta_knot_MTases"/>
</dbReference>
<evidence type="ECO:0000259" key="3">
    <source>
        <dbReference type="SMART" id="SM00967"/>
    </source>
</evidence>
<proteinExistence type="predicted"/>
<evidence type="ECO:0000313" key="5">
    <source>
        <dbReference type="Proteomes" id="UP000293583"/>
    </source>
</evidence>
<dbReference type="SUPFAM" id="SSF75217">
    <property type="entry name" value="alpha/beta knot"/>
    <property type="match status" value="1"/>
</dbReference>
<sequence>MSEENASRPPFKRPFRHFTAPVTDNKEFVFGVQSVLETLRSGKEIDRLLVQRELGNTEILDLAKEKGIQVQKVPLEKLNRITRKNHQGAIAFVSAIHYAKLENVIADTFEKGEIPFILILDRVTDVRNFGAIARTAECAGVHAIVLPSRGAAQINADAMKTSSGALNFIPVCKEDSLIQTIDFLQNSGLRVVACTEKAKSTIYEIDYKDPIAIIMGSEEDGITDEIIRKSDEIAKIPQAGQVGSLNVSVAAGVIIFETVRQRSI</sequence>
<dbReference type="OrthoDB" id="9794400at2"/>
<dbReference type="NCBIfam" id="TIGR00186">
    <property type="entry name" value="rRNA_methyl_3"/>
    <property type="match status" value="1"/>
</dbReference>
<protein>
    <submittedName>
        <fullName evidence="4">23S rRNA (Guanosine(2251)-2'-O)-methyltransferase RlmB</fullName>
    </submittedName>
</protein>
<dbReference type="Gene3D" id="3.30.1330.30">
    <property type="match status" value="1"/>
</dbReference>